<evidence type="ECO:0000256" key="1">
    <source>
        <dbReference type="SAM" id="Phobius"/>
    </source>
</evidence>
<name>A0A9P7DDJ0_9AGAM</name>
<dbReference type="OrthoDB" id="2657661at2759"/>
<feature type="transmembrane region" description="Helical" evidence="1">
    <location>
        <begin position="21"/>
        <end position="41"/>
    </location>
</feature>
<organism evidence="2 3">
    <name type="scientific">Suillus plorans</name>
    <dbReference type="NCBI Taxonomy" id="116603"/>
    <lineage>
        <taxon>Eukaryota</taxon>
        <taxon>Fungi</taxon>
        <taxon>Dikarya</taxon>
        <taxon>Basidiomycota</taxon>
        <taxon>Agaricomycotina</taxon>
        <taxon>Agaricomycetes</taxon>
        <taxon>Agaricomycetidae</taxon>
        <taxon>Boletales</taxon>
        <taxon>Suillineae</taxon>
        <taxon>Suillaceae</taxon>
        <taxon>Suillus</taxon>
    </lineage>
</organism>
<dbReference type="EMBL" id="JABBWE010000062">
    <property type="protein sequence ID" value="KAG1789061.1"/>
    <property type="molecule type" value="Genomic_DNA"/>
</dbReference>
<comment type="caution">
    <text evidence="2">The sequence shown here is derived from an EMBL/GenBank/DDBJ whole genome shotgun (WGS) entry which is preliminary data.</text>
</comment>
<dbReference type="GeneID" id="64594317"/>
<dbReference type="AlphaFoldDB" id="A0A9P7DDJ0"/>
<evidence type="ECO:0000313" key="2">
    <source>
        <dbReference type="EMBL" id="KAG1789061.1"/>
    </source>
</evidence>
<keyword evidence="3" id="KW-1185">Reference proteome</keyword>
<dbReference type="Proteomes" id="UP000719766">
    <property type="component" value="Unassembled WGS sequence"/>
</dbReference>
<sequence length="117" mass="12972">MFNRVLWRQFIAKLNGDQSSLALIATMVLNANVAFLALVVDDALSKTFSYISAMTSVGVMILGQLLVHQHQRRDQNSAEKASERSVTDQVTMDEAEILKGISCMVEELLVPDEAIFL</sequence>
<evidence type="ECO:0000313" key="3">
    <source>
        <dbReference type="Proteomes" id="UP000719766"/>
    </source>
</evidence>
<gene>
    <name evidence="2" type="ORF">HD556DRAFT_1311628</name>
</gene>
<keyword evidence="1" id="KW-0812">Transmembrane</keyword>
<feature type="transmembrane region" description="Helical" evidence="1">
    <location>
        <begin position="47"/>
        <end position="67"/>
    </location>
</feature>
<proteinExistence type="predicted"/>
<keyword evidence="1" id="KW-1133">Transmembrane helix</keyword>
<keyword evidence="1" id="KW-0472">Membrane</keyword>
<dbReference type="RefSeq" id="XP_041156197.1">
    <property type="nucleotide sequence ID" value="XM_041300553.1"/>
</dbReference>
<reference evidence="2" key="1">
    <citation type="journal article" date="2020" name="New Phytol.">
        <title>Comparative genomics reveals dynamic genome evolution in host specialist ectomycorrhizal fungi.</title>
        <authorList>
            <person name="Lofgren L.A."/>
            <person name="Nguyen N.H."/>
            <person name="Vilgalys R."/>
            <person name="Ruytinx J."/>
            <person name="Liao H.L."/>
            <person name="Branco S."/>
            <person name="Kuo A."/>
            <person name="LaButti K."/>
            <person name="Lipzen A."/>
            <person name="Andreopoulos W."/>
            <person name="Pangilinan J."/>
            <person name="Riley R."/>
            <person name="Hundley H."/>
            <person name="Na H."/>
            <person name="Barry K."/>
            <person name="Grigoriev I.V."/>
            <person name="Stajich J.E."/>
            <person name="Kennedy P.G."/>
        </authorList>
    </citation>
    <scope>NUCLEOTIDE SEQUENCE</scope>
    <source>
        <strain evidence="2">S12</strain>
    </source>
</reference>
<protein>
    <submittedName>
        <fullName evidence="2">Uncharacterized protein</fullName>
    </submittedName>
</protein>
<accession>A0A9P7DDJ0</accession>